<dbReference type="WBParaSite" id="Csp11.Scaffold630.g19111.t1">
    <property type="protein sequence ID" value="Csp11.Scaffold630.g19111.t1"/>
    <property type="gene ID" value="Csp11.Scaffold630.g19111"/>
</dbReference>
<accession>A0A1I7UT81</accession>
<proteinExistence type="predicted"/>
<reference evidence="3" key="1">
    <citation type="submission" date="2016-11" db="UniProtKB">
        <authorList>
            <consortium name="WormBaseParasite"/>
        </authorList>
    </citation>
    <scope>IDENTIFICATION</scope>
</reference>
<dbReference type="Pfam" id="PF00646">
    <property type="entry name" value="F-box"/>
    <property type="match status" value="1"/>
</dbReference>
<dbReference type="Proteomes" id="UP000095282">
    <property type="component" value="Unplaced"/>
</dbReference>
<protein>
    <submittedName>
        <fullName evidence="3">F-box domain-containing protein</fullName>
    </submittedName>
</protein>
<organism evidence="2 3">
    <name type="scientific">Caenorhabditis tropicalis</name>
    <dbReference type="NCBI Taxonomy" id="1561998"/>
    <lineage>
        <taxon>Eukaryota</taxon>
        <taxon>Metazoa</taxon>
        <taxon>Ecdysozoa</taxon>
        <taxon>Nematoda</taxon>
        <taxon>Chromadorea</taxon>
        <taxon>Rhabditida</taxon>
        <taxon>Rhabditina</taxon>
        <taxon>Rhabditomorpha</taxon>
        <taxon>Rhabditoidea</taxon>
        <taxon>Rhabditidae</taxon>
        <taxon>Peloderinae</taxon>
        <taxon>Caenorhabditis</taxon>
    </lineage>
</organism>
<keyword evidence="2" id="KW-1185">Reference proteome</keyword>
<dbReference type="AlphaFoldDB" id="A0A1I7UT81"/>
<evidence type="ECO:0000313" key="2">
    <source>
        <dbReference type="Proteomes" id="UP000095282"/>
    </source>
</evidence>
<name>A0A1I7UT81_9PELO</name>
<feature type="domain" description="F-box" evidence="1">
    <location>
        <begin position="29"/>
        <end position="61"/>
    </location>
</feature>
<sequence>MSSPLLRLSDLGFEEIPEDWNEEQLLSMYFPLFRLPDVPLKEVLRNLSLIEILYLVQTSRRSKRRIWHQRTPTKILVVDGDYDFYVQFSYGNKETFKIEMETRGDYFNSYWMFQYFVPVRLDGNILVSRWKTAIDAFQQVLEFLDAVFRIKEISFEIKPYWSGRAVPIMEHVASRNMKIGSVDWSKFCGSDEMAGSWMTVENLVALRNCKRINLENVRLNAVNMNKILREYMRNPGNLQEIRIRYYGSMKLEKIVKDLNIVGFEEGNKETEPKYWLTTDNGIRFTVTKEFYGAVVITRDA</sequence>
<evidence type="ECO:0000259" key="1">
    <source>
        <dbReference type="PROSITE" id="PS50181"/>
    </source>
</evidence>
<evidence type="ECO:0000313" key="3">
    <source>
        <dbReference type="WBParaSite" id="Csp11.Scaffold630.g19111.t1"/>
    </source>
</evidence>
<dbReference type="InterPro" id="IPR001810">
    <property type="entry name" value="F-box_dom"/>
</dbReference>
<dbReference type="PROSITE" id="PS50181">
    <property type="entry name" value="FBOX"/>
    <property type="match status" value="1"/>
</dbReference>
<dbReference type="PANTHER" id="PTHR21503">
    <property type="entry name" value="F-BOX-CONTAINING HYPOTHETICAL PROTEIN C.ELEGANS"/>
    <property type="match status" value="1"/>
</dbReference>